<gene>
    <name evidence="3" type="ORF">H7849_15690</name>
</gene>
<comment type="similarity">
    <text evidence="1">Belongs to the cycloisomerase 2 family.</text>
</comment>
<keyword evidence="2" id="KW-0119">Carbohydrate metabolism</keyword>
<evidence type="ECO:0000313" key="4">
    <source>
        <dbReference type="Proteomes" id="UP000515312"/>
    </source>
</evidence>
<dbReference type="Proteomes" id="UP000515312">
    <property type="component" value="Chromosome"/>
</dbReference>
<accession>A0A7G8BDF8</accession>
<evidence type="ECO:0000313" key="3">
    <source>
        <dbReference type="EMBL" id="QNI30578.1"/>
    </source>
</evidence>
<keyword evidence="4" id="KW-1185">Reference proteome</keyword>
<dbReference type="PANTHER" id="PTHR30344">
    <property type="entry name" value="6-PHOSPHOGLUCONOLACTONASE-RELATED"/>
    <property type="match status" value="1"/>
</dbReference>
<protein>
    <submittedName>
        <fullName evidence="3">Beta-propeller fold lactonase family protein</fullName>
    </submittedName>
</protein>
<dbReference type="InterPro" id="IPR015943">
    <property type="entry name" value="WD40/YVTN_repeat-like_dom_sf"/>
</dbReference>
<dbReference type="InterPro" id="IPR050282">
    <property type="entry name" value="Cycloisomerase_2"/>
</dbReference>
<dbReference type="GO" id="GO:0017057">
    <property type="term" value="F:6-phosphogluconolactonase activity"/>
    <property type="evidence" value="ECO:0007669"/>
    <property type="project" value="TreeGrafter"/>
</dbReference>
<dbReference type="RefSeq" id="WP_186740553.1">
    <property type="nucleotide sequence ID" value="NZ_CP060394.1"/>
</dbReference>
<dbReference type="KEGG" id="adin:H7849_15690"/>
<sequence length="395" mass="43084">MSESKQWNRREFLQGIGYTSLLGTLDKAMPFAKEAIPAQEFAFVAAAGEVHAFAVRGDAWQWKQSIPSRSPVSLALHPSRQILYVANEIDEYEGLPRGTVEAYQFDANNAELNLLSRQPLSLSGINPRHIEVSPDGNYFIVAIHGGGAFNVLPIAADGSLGRVAQILKEVGAGPHPDYQASAHPHTVAFDASGQYLLATDEGCDRIHVFAFQRGRMTRTIQTACRPASGPGHIAVHPSGNFLYVSNSLDESIDCYRWNADAAEVKHEQQVLTNAAATPHEAQQLVISSSSDVLYATSADDRISSWTINPVTGKLSPLQQWRLEGRSLHSLRLSSDGRRIFAVDRIQHEVLSIYVHDSGKLGNAVMAAKVTAPITLIMSSPNHTKVVDSEDDLDEV</sequence>
<organism evidence="3 4">
    <name type="scientific">Alloacidobacterium dinghuense</name>
    <dbReference type="NCBI Taxonomy" id="2763107"/>
    <lineage>
        <taxon>Bacteria</taxon>
        <taxon>Pseudomonadati</taxon>
        <taxon>Acidobacteriota</taxon>
        <taxon>Terriglobia</taxon>
        <taxon>Terriglobales</taxon>
        <taxon>Acidobacteriaceae</taxon>
        <taxon>Alloacidobacterium</taxon>
    </lineage>
</organism>
<dbReference type="Pfam" id="PF10282">
    <property type="entry name" value="Lactonase"/>
    <property type="match status" value="1"/>
</dbReference>
<evidence type="ECO:0000256" key="1">
    <source>
        <dbReference type="ARBA" id="ARBA00005564"/>
    </source>
</evidence>
<dbReference type="PANTHER" id="PTHR30344:SF1">
    <property type="entry name" value="6-PHOSPHOGLUCONOLACTONASE"/>
    <property type="match status" value="1"/>
</dbReference>
<dbReference type="Gene3D" id="2.130.10.10">
    <property type="entry name" value="YVTN repeat-like/Quinoprotein amine dehydrogenase"/>
    <property type="match status" value="1"/>
</dbReference>
<keyword evidence="2" id="KW-0313">Glucose metabolism</keyword>
<dbReference type="SUPFAM" id="SSF75011">
    <property type="entry name" value="3-carboxy-cis,cis-mucoante lactonizing enzyme"/>
    <property type="match status" value="1"/>
</dbReference>
<proteinExistence type="inferred from homology"/>
<name>A0A7G8BDF8_9BACT</name>
<dbReference type="AlphaFoldDB" id="A0A7G8BDF8"/>
<dbReference type="InterPro" id="IPR019405">
    <property type="entry name" value="Lactonase_7-beta_prop"/>
</dbReference>
<dbReference type="GO" id="GO:0006006">
    <property type="term" value="P:glucose metabolic process"/>
    <property type="evidence" value="ECO:0007669"/>
    <property type="project" value="UniProtKB-KW"/>
</dbReference>
<dbReference type="EMBL" id="CP060394">
    <property type="protein sequence ID" value="QNI30578.1"/>
    <property type="molecule type" value="Genomic_DNA"/>
</dbReference>
<evidence type="ECO:0000256" key="2">
    <source>
        <dbReference type="ARBA" id="ARBA00022526"/>
    </source>
</evidence>
<reference evidence="3 4" key="1">
    <citation type="submission" date="2020-08" db="EMBL/GenBank/DDBJ databases">
        <title>Edaphobacter telluris sp. nov. and Acidobacterium dinghuensis sp. nov., two acidobacteria isolated from forest soil.</title>
        <authorList>
            <person name="Fu J."/>
            <person name="Qiu L."/>
        </authorList>
    </citation>
    <scope>NUCLEOTIDE SEQUENCE [LARGE SCALE GENOMIC DNA]</scope>
    <source>
        <strain evidence="3">4Y35</strain>
    </source>
</reference>